<dbReference type="PROSITE" id="PS51186">
    <property type="entry name" value="GNAT"/>
    <property type="match status" value="1"/>
</dbReference>
<dbReference type="GO" id="GO:0016747">
    <property type="term" value="F:acyltransferase activity, transferring groups other than amino-acyl groups"/>
    <property type="evidence" value="ECO:0007669"/>
    <property type="project" value="InterPro"/>
</dbReference>
<comment type="caution">
    <text evidence="4">The sequence shown here is derived from an EMBL/GenBank/DDBJ whole genome shotgun (WGS) entry which is preliminary data.</text>
</comment>
<feature type="domain" description="N-acetyltransferase" evidence="3">
    <location>
        <begin position="2"/>
        <end position="163"/>
    </location>
</feature>
<dbReference type="AlphaFoldDB" id="A0A5S5CQC1"/>
<dbReference type="RefSeq" id="WP_208092727.1">
    <property type="nucleotide sequence ID" value="NZ_VNHW01000011.1"/>
</dbReference>
<name>A0A5S5CQC1_9ACTN</name>
<dbReference type="SUPFAM" id="SSF55729">
    <property type="entry name" value="Acyl-CoA N-acyltransferases (Nat)"/>
    <property type="match status" value="1"/>
</dbReference>
<keyword evidence="5" id="KW-1185">Reference proteome</keyword>
<keyword evidence="2" id="KW-0012">Acyltransferase</keyword>
<dbReference type="InterPro" id="IPR016181">
    <property type="entry name" value="Acyl_CoA_acyltransferase"/>
</dbReference>
<dbReference type="InterPro" id="IPR050832">
    <property type="entry name" value="Bact_Acetyltransf"/>
</dbReference>
<dbReference type="InterPro" id="IPR000182">
    <property type="entry name" value="GNAT_dom"/>
</dbReference>
<reference evidence="4 5" key="1">
    <citation type="submission" date="2019-07" db="EMBL/GenBank/DDBJ databases">
        <title>Genomic Encyclopedia of Archaeal and Bacterial Type Strains, Phase II (KMG-II): from individual species to whole genera.</title>
        <authorList>
            <person name="Goeker M."/>
        </authorList>
    </citation>
    <scope>NUCLEOTIDE SEQUENCE [LARGE SCALE GENOMIC DNA]</scope>
    <source>
        <strain evidence="4 5">DSM 46842</strain>
    </source>
</reference>
<dbReference type="Proteomes" id="UP000322499">
    <property type="component" value="Unassembled WGS sequence"/>
</dbReference>
<evidence type="ECO:0000256" key="2">
    <source>
        <dbReference type="ARBA" id="ARBA00023315"/>
    </source>
</evidence>
<dbReference type="Gene3D" id="3.40.630.30">
    <property type="match status" value="1"/>
</dbReference>
<evidence type="ECO:0000256" key="1">
    <source>
        <dbReference type="ARBA" id="ARBA00022679"/>
    </source>
</evidence>
<protein>
    <submittedName>
        <fullName evidence="4">Ribosomal protein S18 acetylase RimI-like enzyme</fullName>
    </submittedName>
</protein>
<dbReference type="PANTHER" id="PTHR43877">
    <property type="entry name" value="AMINOALKYLPHOSPHONATE N-ACETYLTRANSFERASE-RELATED-RELATED"/>
    <property type="match status" value="1"/>
</dbReference>
<keyword evidence="4" id="KW-0689">Ribosomal protein</keyword>
<gene>
    <name evidence="4" type="ORF">BD833_111144</name>
</gene>
<accession>A0A5S5CQC1</accession>
<keyword evidence="4" id="KW-0687">Ribonucleoprotein</keyword>
<keyword evidence="1" id="KW-0808">Transferase</keyword>
<organism evidence="4 5">
    <name type="scientific">Blastococcus xanthinilyticus</name>
    <dbReference type="NCBI Taxonomy" id="1564164"/>
    <lineage>
        <taxon>Bacteria</taxon>
        <taxon>Bacillati</taxon>
        <taxon>Actinomycetota</taxon>
        <taxon>Actinomycetes</taxon>
        <taxon>Geodermatophilales</taxon>
        <taxon>Geodermatophilaceae</taxon>
        <taxon>Blastococcus</taxon>
    </lineage>
</organism>
<sequence length="169" mass="18009">MISPRPARGPDAGVLHALREQRARWMTDAGIRQWRPGEVGVGEVEAQVAAGEWHVLEAGDRLVAGLRLLWSDAVVWGDVPGDAAYVHGLVVDPAHAGAGIGAALLAWAAATAAGAGRSRLRLDCVESNPRLRRYYRDRGFTEVGRRVFDSGWDPVVLLEKGLGKGAAAS</sequence>
<dbReference type="EMBL" id="VNHW01000011">
    <property type="protein sequence ID" value="TYP86000.1"/>
    <property type="molecule type" value="Genomic_DNA"/>
</dbReference>
<dbReference type="Pfam" id="PF00583">
    <property type="entry name" value="Acetyltransf_1"/>
    <property type="match status" value="1"/>
</dbReference>
<evidence type="ECO:0000313" key="4">
    <source>
        <dbReference type="EMBL" id="TYP86000.1"/>
    </source>
</evidence>
<evidence type="ECO:0000259" key="3">
    <source>
        <dbReference type="PROSITE" id="PS51186"/>
    </source>
</evidence>
<evidence type="ECO:0000313" key="5">
    <source>
        <dbReference type="Proteomes" id="UP000322499"/>
    </source>
</evidence>
<dbReference type="GO" id="GO:0005840">
    <property type="term" value="C:ribosome"/>
    <property type="evidence" value="ECO:0007669"/>
    <property type="project" value="UniProtKB-KW"/>
</dbReference>
<proteinExistence type="predicted"/>